<proteinExistence type="predicted"/>
<protein>
    <submittedName>
        <fullName evidence="1">Uncharacterized protein</fullName>
    </submittedName>
</protein>
<organism evidence="1 2">
    <name type="scientific">Sandarakinorhabdus cyanobacteriorum</name>
    <dbReference type="NCBI Taxonomy" id="1981098"/>
    <lineage>
        <taxon>Bacteria</taxon>
        <taxon>Pseudomonadati</taxon>
        <taxon>Pseudomonadota</taxon>
        <taxon>Alphaproteobacteria</taxon>
        <taxon>Sphingomonadales</taxon>
        <taxon>Sphingosinicellaceae</taxon>
        <taxon>Sandarakinorhabdus</taxon>
    </lineage>
</organism>
<evidence type="ECO:0000313" key="1">
    <source>
        <dbReference type="EMBL" id="OYQ27063.1"/>
    </source>
</evidence>
<dbReference type="EMBL" id="NOXT01000115">
    <property type="protein sequence ID" value="OYQ27063.1"/>
    <property type="molecule type" value="Genomic_DNA"/>
</dbReference>
<dbReference type="NCBIfam" id="TIGR02913">
    <property type="entry name" value="HAF_rpt"/>
    <property type="match status" value="1"/>
</dbReference>
<name>A0A255YD13_9SPHN</name>
<sequence>MLGAAIVSGPAFATSPLPSFRFTSLRSGTLGMEFVNGINNNGLIVGFRASTPQGVILSQNGTRTLVPDGSLRPDSLNLSGQIAGTQFTGNGFRAFVRNPDGSMTFIEDPQGRSTDAFGINDAGKVLVNVSGPNGSAGAMLWQAGNVTPIIGPGGNQPTATDVNNSDVVVGNVRTLTGETQAFRWEAGAMTILGSLGNSDSYASDTSMTRAILWV</sequence>
<reference evidence="1 2" key="1">
    <citation type="submission" date="2017-07" db="EMBL/GenBank/DDBJ databases">
        <title>Sandarakinorhabdus cyanobacteriorum sp. nov., a novel bacterium isolated from cyanobacterial aggregates in a eutrophic lake.</title>
        <authorList>
            <person name="Cai H."/>
        </authorList>
    </citation>
    <scope>NUCLEOTIDE SEQUENCE [LARGE SCALE GENOMIC DNA]</scope>
    <source>
        <strain evidence="1 2">TH057</strain>
    </source>
</reference>
<comment type="caution">
    <text evidence="1">The sequence shown here is derived from an EMBL/GenBank/DDBJ whole genome shotgun (WGS) entry which is preliminary data.</text>
</comment>
<dbReference type="InterPro" id="IPR014262">
    <property type="entry name" value="HAF_rpt"/>
</dbReference>
<gene>
    <name evidence="1" type="ORF">CHU93_11140</name>
</gene>
<keyword evidence="2" id="KW-1185">Reference proteome</keyword>
<evidence type="ECO:0000313" key="2">
    <source>
        <dbReference type="Proteomes" id="UP000216991"/>
    </source>
</evidence>
<dbReference type="Proteomes" id="UP000216991">
    <property type="component" value="Unassembled WGS sequence"/>
</dbReference>
<dbReference type="AlphaFoldDB" id="A0A255YD13"/>
<accession>A0A255YD13</accession>